<keyword evidence="2" id="KW-1185">Reference proteome</keyword>
<comment type="caution">
    <text evidence="1">The sequence shown here is derived from an EMBL/GenBank/DDBJ whole genome shotgun (WGS) entry which is preliminary data.</text>
</comment>
<dbReference type="RefSeq" id="WP_214298492.1">
    <property type="nucleotide sequence ID" value="NZ_JAHDYS010000008.1"/>
</dbReference>
<dbReference type="InterPro" id="IPR010985">
    <property type="entry name" value="Ribbon_hlx_hlx"/>
</dbReference>
<dbReference type="Proteomes" id="UP000784128">
    <property type="component" value="Unassembled WGS sequence"/>
</dbReference>
<name>A0ABS5U8Q7_9BACT</name>
<gene>
    <name evidence="1" type="ORF">KJB30_09565</name>
</gene>
<reference evidence="1 2" key="1">
    <citation type="submission" date="2021-05" db="EMBL/GenBank/DDBJ databases">
        <title>The draft genome of Geobacter chapellei DSM 13688.</title>
        <authorList>
            <person name="Xu Z."/>
            <person name="Masuda Y."/>
            <person name="Itoh H."/>
            <person name="Senoo K."/>
        </authorList>
    </citation>
    <scope>NUCLEOTIDE SEQUENCE [LARGE SCALE GENOMIC DNA]</scope>
    <source>
        <strain evidence="1 2">DSM 13688</strain>
    </source>
</reference>
<evidence type="ECO:0000313" key="1">
    <source>
        <dbReference type="EMBL" id="MBT1072031.1"/>
    </source>
</evidence>
<proteinExistence type="predicted"/>
<accession>A0ABS5U8Q7</accession>
<dbReference type="SUPFAM" id="SSF47598">
    <property type="entry name" value="Ribbon-helix-helix"/>
    <property type="match status" value="1"/>
</dbReference>
<protein>
    <submittedName>
        <fullName evidence="1">Toxin-antitoxin system HicB family antitoxin</fullName>
    </submittedName>
</protein>
<organism evidence="1 2">
    <name type="scientific">Pelotalea chapellei</name>
    <dbReference type="NCBI Taxonomy" id="44671"/>
    <lineage>
        <taxon>Bacteria</taxon>
        <taxon>Pseudomonadati</taxon>
        <taxon>Thermodesulfobacteriota</taxon>
        <taxon>Desulfuromonadia</taxon>
        <taxon>Geobacterales</taxon>
        <taxon>Geobacteraceae</taxon>
        <taxon>Pelotalea</taxon>
    </lineage>
</organism>
<sequence length="80" mass="8802">MSQYALRIPDSLAGYAKELAREDNVSLNQFIVIALAEKVSALKTEAFFRERAERANPEKALSILDSVKKIPPISGDELPG</sequence>
<dbReference type="Gene3D" id="1.10.1220.10">
    <property type="entry name" value="Met repressor-like"/>
    <property type="match status" value="1"/>
</dbReference>
<evidence type="ECO:0000313" key="2">
    <source>
        <dbReference type="Proteomes" id="UP000784128"/>
    </source>
</evidence>
<dbReference type="InterPro" id="IPR013321">
    <property type="entry name" value="Arc_rbn_hlx_hlx"/>
</dbReference>
<dbReference type="EMBL" id="JAHDYS010000008">
    <property type="protein sequence ID" value="MBT1072031.1"/>
    <property type="molecule type" value="Genomic_DNA"/>
</dbReference>